<feature type="binding site" evidence="7">
    <location>
        <begin position="60"/>
        <end position="67"/>
    </location>
    <ligand>
        <name>ATP</name>
        <dbReference type="ChEBI" id="CHEBI:30616"/>
    </ligand>
</feature>
<dbReference type="GO" id="GO:0003777">
    <property type="term" value="F:microtubule motor activity"/>
    <property type="evidence" value="ECO:0007669"/>
    <property type="project" value="InterPro"/>
</dbReference>
<keyword evidence="5 7" id="KW-0505">Motor protein</keyword>
<sequence>MEGLSCSLLNPDDLDSGPKTFTFDGAYFLESTTEGIYNDVAFPLVESVLEGYNGTVFAYGQTGCGKSFTMQGVQDPPTQRGIIPRYALLVHRWRKIGK</sequence>
<keyword evidence="6" id="KW-0206">Cytoskeleton</keyword>
<dbReference type="InterPro" id="IPR027640">
    <property type="entry name" value="Kinesin-like_fam"/>
</dbReference>
<dbReference type="PROSITE" id="PS50067">
    <property type="entry name" value="KINESIN_MOTOR_2"/>
    <property type="match status" value="1"/>
</dbReference>
<organism evidence="9 10">
    <name type="scientific">Portunus trituberculatus</name>
    <name type="common">Swimming crab</name>
    <name type="synonym">Neptunus trituberculatus</name>
    <dbReference type="NCBI Taxonomy" id="210409"/>
    <lineage>
        <taxon>Eukaryota</taxon>
        <taxon>Metazoa</taxon>
        <taxon>Ecdysozoa</taxon>
        <taxon>Arthropoda</taxon>
        <taxon>Crustacea</taxon>
        <taxon>Multicrustacea</taxon>
        <taxon>Malacostraca</taxon>
        <taxon>Eumalacostraca</taxon>
        <taxon>Eucarida</taxon>
        <taxon>Decapoda</taxon>
        <taxon>Pleocyemata</taxon>
        <taxon>Brachyura</taxon>
        <taxon>Eubrachyura</taxon>
        <taxon>Portunoidea</taxon>
        <taxon>Portunidae</taxon>
        <taxon>Portuninae</taxon>
        <taxon>Portunus</taxon>
    </lineage>
</organism>
<comment type="similarity">
    <text evidence="7">Belongs to the TRAFAC class myosin-kinesin ATPase superfamily. Kinesin family.</text>
</comment>
<evidence type="ECO:0000256" key="6">
    <source>
        <dbReference type="ARBA" id="ARBA00023212"/>
    </source>
</evidence>
<evidence type="ECO:0000313" key="10">
    <source>
        <dbReference type="Proteomes" id="UP000324222"/>
    </source>
</evidence>
<dbReference type="GO" id="GO:0008017">
    <property type="term" value="F:microtubule binding"/>
    <property type="evidence" value="ECO:0007669"/>
    <property type="project" value="InterPro"/>
</dbReference>
<comment type="subcellular location">
    <subcellularLocation>
        <location evidence="1">Cytoplasm</location>
        <location evidence="1">Cytoskeleton</location>
    </subcellularLocation>
</comment>
<dbReference type="InterPro" id="IPR027417">
    <property type="entry name" value="P-loop_NTPase"/>
</dbReference>
<dbReference type="AlphaFoldDB" id="A0A5B7J312"/>
<dbReference type="OrthoDB" id="3176171at2759"/>
<name>A0A5B7J312_PORTR</name>
<protein>
    <submittedName>
        <fullName evidence="9">Kinesin-like protein KIF17</fullName>
    </submittedName>
</protein>
<gene>
    <name evidence="9" type="primary">Kif17</name>
    <name evidence="9" type="ORF">E2C01_084068</name>
</gene>
<keyword evidence="6" id="KW-0963">Cytoplasm</keyword>
<dbReference type="GO" id="GO:0015630">
    <property type="term" value="C:microtubule cytoskeleton"/>
    <property type="evidence" value="ECO:0007669"/>
    <property type="project" value="UniProtKB-ARBA"/>
</dbReference>
<comment type="caution">
    <text evidence="9">The sequence shown here is derived from an EMBL/GenBank/DDBJ whole genome shotgun (WGS) entry which is preliminary data.</text>
</comment>
<feature type="domain" description="Kinesin motor" evidence="8">
    <location>
        <begin position="1"/>
        <end position="98"/>
    </location>
</feature>
<dbReference type="Proteomes" id="UP000324222">
    <property type="component" value="Unassembled WGS sequence"/>
</dbReference>
<keyword evidence="3 7" id="KW-0067">ATP-binding</keyword>
<dbReference type="PANTHER" id="PTHR47968">
    <property type="entry name" value="CENTROMERE PROTEIN E"/>
    <property type="match status" value="1"/>
</dbReference>
<keyword evidence="4" id="KW-0175">Coiled coil</keyword>
<dbReference type="Gene3D" id="3.40.850.10">
    <property type="entry name" value="Kinesin motor domain"/>
    <property type="match status" value="1"/>
</dbReference>
<keyword evidence="10" id="KW-1185">Reference proteome</keyword>
<proteinExistence type="inferred from homology"/>
<evidence type="ECO:0000256" key="4">
    <source>
        <dbReference type="ARBA" id="ARBA00023054"/>
    </source>
</evidence>
<keyword evidence="2 7" id="KW-0547">Nucleotide-binding</keyword>
<evidence type="ECO:0000256" key="2">
    <source>
        <dbReference type="ARBA" id="ARBA00022741"/>
    </source>
</evidence>
<dbReference type="Pfam" id="PF00225">
    <property type="entry name" value="Kinesin"/>
    <property type="match status" value="1"/>
</dbReference>
<evidence type="ECO:0000256" key="7">
    <source>
        <dbReference type="PROSITE-ProRule" id="PRU00283"/>
    </source>
</evidence>
<evidence type="ECO:0000256" key="1">
    <source>
        <dbReference type="ARBA" id="ARBA00004245"/>
    </source>
</evidence>
<evidence type="ECO:0000256" key="3">
    <source>
        <dbReference type="ARBA" id="ARBA00022840"/>
    </source>
</evidence>
<dbReference type="InterPro" id="IPR036961">
    <property type="entry name" value="Kinesin_motor_dom_sf"/>
</dbReference>
<reference evidence="9 10" key="1">
    <citation type="submission" date="2019-05" db="EMBL/GenBank/DDBJ databases">
        <title>Another draft genome of Portunus trituberculatus and its Hox gene families provides insights of decapod evolution.</title>
        <authorList>
            <person name="Jeong J.-H."/>
            <person name="Song I."/>
            <person name="Kim S."/>
            <person name="Choi T."/>
            <person name="Kim D."/>
            <person name="Ryu S."/>
            <person name="Kim W."/>
        </authorList>
    </citation>
    <scope>NUCLEOTIDE SEQUENCE [LARGE SCALE GENOMIC DNA]</scope>
    <source>
        <tissue evidence="9">Muscle</tissue>
    </source>
</reference>
<evidence type="ECO:0000313" key="9">
    <source>
        <dbReference type="EMBL" id="MPC89135.1"/>
    </source>
</evidence>
<dbReference type="InterPro" id="IPR001752">
    <property type="entry name" value="Kinesin_motor_dom"/>
</dbReference>
<accession>A0A5B7J312</accession>
<dbReference type="GO" id="GO:0005524">
    <property type="term" value="F:ATP binding"/>
    <property type="evidence" value="ECO:0007669"/>
    <property type="project" value="UniProtKB-UniRule"/>
</dbReference>
<dbReference type="GO" id="GO:0007018">
    <property type="term" value="P:microtubule-based movement"/>
    <property type="evidence" value="ECO:0007669"/>
    <property type="project" value="InterPro"/>
</dbReference>
<dbReference type="SUPFAM" id="SSF52540">
    <property type="entry name" value="P-loop containing nucleoside triphosphate hydrolases"/>
    <property type="match status" value="1"/>
</dbReference>
<dbReference type="EMBL" id="VSRR010080015">
    <property type="protein sequence ID" value="MPC89135.1"/>
    <property type="molecule type" value="Genomic_DNA"/>
</dbReference>
<dbReference type="PANTHER" id="PTHR47968:SF75">
    <property type="entry name" value="CENTROMERE-ASSOCIATED PROTEIN E"/>
    <property type="match status" value="1"/>
</dbReference>
<evidence type="ECO:0000256" key="5">
    <source>
        <dbReference type="ARBA" id="ARBA00023175"/>
    </source>
</evidence>
<evidence type="ECO:0000259" key="8">
    <source>
        <dbReference type="PROSITE" id="PS50067"/>
    </source>
</evidence>